<accession>A0A7S1MBX0</accession>
<gene>
    <name evidence="2" type="ORF">NDES1114_LOCUS20617</name>
</gene>
<name>A0A7S1MBX0_NEODS</name>
<proteinExistence type="predicted"/>
<dbReference type="PANTHER" id="PTHR15907">
    <property type="entry name" value="DUF614 FAMILY PROTEIN-RELATED"/>
    <property type="match status" value="1"/>
</dbReference>
<evidence type="ECO:0000313" key="2">
    <source>
        <dbReference type="EMBL" id="CAD9127459.1"/>
    </source>
</evidence>
<feature type="region of interest" description="Disordered" evidence="1">
    <location>
        <begin position="1"/>
        <end position="30"/>
    </location>
</feature>
<protein>
    <submittedName>
        <fullName evidence="2">Uncharacterized protein</fullName>
    </submittedName>
</protein>
<dbReference type="InterPro" id="IPR006461">
    <property type="entry name" value="PLAC_motif_containing"/>
</dbReference>
<dbReference type="AlphaFoldDB" id="A0A7S1MBX0"/>
<organism evidence="2">
    <name type="scientific">Neobodo designis</name>
    <name type="common">Flagellated protozoan</name>
    <name type="synonym">Bodo designis</name>
    <dbReference type="NCBI Taxonomy" id="312471"/>
    <lineage>
        <taxon>Eukaryota</taxon>
        <taxon>Discoba</taxon>
        <taxon>Euglenozoa</taxon>
        <taxon>Kinetoplastea</taxon>
        <taxon>Metakinetoplastina</taxon>
        <taxon>Neobodonida</taxon>
        <taxon>Neobodo</taxon>
    </lineage>
</organism>
<sequence>MDGVNHGGHEVRHRQTATAAAARADDATGVQMTRDAAGRIRLSVPVHLPNPAAVPPVQTVGEATAADNTAGGSDGKWTTGLYECQRHPQSCIDTALCYHCQSSRQHNILTYDRTGIDWAMCVLSLVGDVTPPLSDIRSVFAVSLLAAFLNRRHIRKKYRIAGSAIEDAAAVLCCTCCATAQHYRELAAHGEPPGTIFGAAPFVPPAVVN</sequence>
<evidence type="ECO:0000256" key="1">
    <source>
        <dbReference type="SAM" id="MobiDB-lite"/>
    </source>
</evidence>
<reference evidence="2" key="1">
    <citation type="submission" date="2021-01" db="EMBL/GenBank/DDBJ databases">
        <authorList>
            <person name="Corre E."/>
            <person name="Pelletier E."/>
            <person name="Niang G."/>
            <person name="Scheremetjew M."/>
            <person name="Finn R."/>
            <person name="Kale V."/>
            <person name="Holt S."/>
            <person name="Cochrane G."/>
            <person name="Meng A."/>
            <person name="Brown T."/>
            <person name="Cohen L."/>
        </authorList>
    </citation>
    <scope>NUCLEOTIDE SEQUENCE</scope>
    <source>
        <strain evidence="2">CCAP 1951/1</strain>
    </source>
</reference>
<dbReference type="EMBL" id="HBGF01030895">
    <property type="protein sequence ID" value="CAD9127459.1"/>
    <property type="molecule type" value="Transcribed_RNA"/>
</dbReference>
<dbReference type="Pfam" id="PF04749">
    <property type="entry name" value="PLAC8"/>
    <property type="match status" value="1"/>
</dbReference>
<dbReference type="NCBIfam" id="TIGR01571">
    <property type="entry name" value="A_thal_Cys_rich"/>
    <property type="match status" value="1"/>
</dbReference>